<organism evidence="3 4">
    <name type="scientific">Paralimibaculum aggregatum</name>
    <dbReference type="NCBI Taxonomy" id="3036245"/>
    <lineage>
        <taxon>Bacteria</taxon>
        <taxon>Pseudomonadati</taxon>
        <taxon>Pseudomonadota</taxon>
        <taxon>Alphaproteobacteria</taxon>
        <taxon>Rhodobacterales</taxon>
        <taxon>Paracoccaceae</taxon>
        <taxon>Paralimibaculum</taxon>
    </lineage>
</organism>
<dbReference type="CDD" id="cd07012">
    <property type="entry name" value="PBP2_Bug_TTT"/>
    <property type="match status" value="1"/>
</dbReference>
<dbReference type="PANTHER" id="PTHR42928:SF5">
    <property type="entry name" value="BLR1237 PROTEIN"/>
    <property type="match status" value="1"/>
</dbReference>
<evidence type="ECO:0000313" key="3">
    <source>
        <dbReference type="EMBL" id="GMG83147.1"/>
    </source>
</evidence>
<dbReference type="Pfam" id="PF03401">
    <property type="entry name" value="TctC"/>
    <property type="match status" value="1"/>
</dbReference>
<dbReference type="InterPro" id="IPR005064">
    <property type="entry name" value="BUG"/>
</dbReference>
<feature type="signal peptide" evidence="2">
    <location>
        <begin position="1"/>
        <end position="23"/>
    </location>
</feature>
<comment type="similarity">
    <text evidence="1">Belongs to the UPF0065 (bug) family.</text>
</comment>
<comment type="caution">
    <text evidence="3">The sequence shown here is derived from an EMBL/GenBank/DDBJ whole genome shotgun (WGS) entry which is preliminary data.</text>
</comment>
<dbReference type="Gene3D" id="3.40.190.150">
    <property type="entry name" value="Bordetella uptake gene, domain 1"/>
    <property type="match status" value="1"/>
</dbReference>
<keyword evidence="2" id="KW-0732">Signal</keyword>
<keyword evidence="4" id="KW-1185">Reference proteome</keyword>
<dbReference type="PIRSF" id="PIRSF017082">
    <property type="entry name" value="YflP"/>
    <property type="match status" value="1"/>
</dbReference>
<dbReference type="SUPFAM" id="SSF53850">
    <property type="entry name" value="Periplasmic binding protein-like II"/>
    <property type="match status" value="1"/>
</dbReference>
<protein>
    <submittedName>
        <fullName evidence="3">Tripartite tricarboxylate transporter substrate binding protein</fullName>
    </submittedName>
</protein>
<dbReference type="EMBL" id="BSYI01000016">
    <property type="protein sequence ID" value="GMG83147.1"/>
    <property type="molecule type" value="Genomic_DNA"/>
</dbReference>
<dbReference type="InterPro" id="IPR042100">
    <property type="entry name" value="Bug_dom1"/>
</dbReference>
<evidence type="ECO:0000256" key="1">
    <source>
        <dbReference type="ARBA" id="ARBA00006987"/>
    </source>
</evidence>
<gene>
    <name evidence="3" type="ORF">LNKW23_23600</name>
</gene>
<proteinExistence type="inferred from homology"/>
<feature type="chain" id="PRO_5045238042" evidence="2">
    <location>
        <begin position="24"/>
        <end position="332"/>
    </location>
</feature>
<evidence type="ECO:0000256" key="2">
    <source>
        <dbReference type="SAM" id="SignalP"/>
    </source>
</evidence>
<evidence type="ECO:0000313" key="4">
    <source>
        <dbReference type="Proteomes" id="UP001239909"/>
    </source>
</evidence>
<dbReference type="Proteomes" id="UP001239909">
    <property type="component" value="Unassembled WGS sequence"/>
</dbReference>
<dbReference type="Gene3D" id="3.40.190.10">
    <property type="entry name" value="Periplasmic binding protein-like II"/>
    <property type="match status" value="1"/>
</dbReference>
<name>A0ABQ6LIN7_9RHOB</name>
<reference evidence="3 4" key="1">
    <citation type="submission" date="2023-04" db="EMBL/GenBank/DDBJ databases">
        <title>Marinoamorphus aggregata gen. nov., sp. Nov., isolate from tissue of brittle star Ophioplocus japonicus.</title>
        <authorList>
            <person name="Kawano K."/>
            <person name="Sawayama S."/>
            <person name="Nakagawa S."/>
        </authorList>
    </citation>
    <scope>NUCLEOTIDE SEQUENCE [LARGE SCALE GENOMIC DNA]</scope>
    <source>
        <strain evidence="3 4">NKW23</strain>
    </source>
</reference>
<dbReference type="PANTHER" id="PTHR42928">
    <property type="entry name" value="TRICARBOXYLATE-BINDING PROTEIN"/>
    <property type="match status" value="1"/>
</dbReference>
<sequence>MKRLLHAAAAAAALLMPAAPAAADGFPARAIEDSVFASPGGATDFTNRLVMAKMEEILGTTIAVQNRTGGGGAVAMHHVWSRPHDGYSLLGASEAMQSAAVLGFVPWTSKDWHWFMVAGAPGTIAVRADSPYQTLDELIAAAKANPGTINVAHANIGSVWHLKALALARAAGVQFNSVPYEGSNPAQIAALSGEAHAVISGMSEQAEYLRGGEMRALAVIEMEPFQLDDIAIPAAGDSFPDIAKIPASQWVGFAVPADIPAEALAVLNATFDAAMQDPELRKTLTDRAMGIMGHRGETAMARLVAMESAVGWTLQDLGIAAVDPASLGIAKP</sequence>
<accession>A0ABQ6LIN7</accession>
<dbReference type="RefSeq" id="WP_285671947.1">
    <property type="nucleotide sequence ID" value="NZ_BSYI01000016.1"/>
</dbReference>